<dbReference type="Pfam" id="PF14113">
    <property type="entry name" value="Tae4"/>
    <property type="match status" value="1"/>
</dbReference>
<evidence type="ECO:0000313" key="1">
    <source>
        <dbReference type="EMBL" id="RNJ50475.1"/>
    </source>
</evidence>
<keyword evidence="2" id="KW-1185">Reference proteome</keyword>
<dbReference type="RefSeq" id="WP_123176406.1">
    <property type="nucleotide sequence ID" value="NZ_QWDD01000001.1"/>
</dbReference>
<dbReference type="OrthoDB" id="1262040at2"/>
<organism evidence="1 2">
    <name type="scientific">Methylocystis hirsuta</name>
    <dbReference type="NCBI Taxonomy" id="369798"/>
    <lineage>
        <taxon>Bacteria</taxon>
        <taxon>Pseudomonadati</taxon>
        <taxon>Pseudomonadota</taxon>
        <taxon>Alphaproteobacteria</taxon>
        <taxon>Hyphomicrobiales</taxon>
        <taxon>Methylocystaceae</taxon>
        <taxon>Methylocystis</taxon>
    </lineage>
</organism>
<dbReference type="AlphaFoldDB" id="A0A3M9XRL7"/>
<evidence type="ECO:0008006" key="3">
    <source>
        <dbReference type="Google" id="ProtNLM"/>
    </source>
</evidence>
<gene>
    <name evidence="1" type="ORF">D1O30_13680</name>
</gene>
<reference evidence="1 2" key="1">
    <citation type="submission" date="2018-08" db="EMBL/GenBank/DDBJ databases">
        <title>Genome sequence of Methylocystis hirsuta CSC1, a methanotroph able to accumulate PHAs.</title>
        <authorList>
            <person name="Bordel S."/>
            <person name="Rodriguez E."/>
            <person name="Gancedo J."/>
            <person name="Munoz R."/>
        </authorList>
    </citation>
    <scope>NUCLEOTIDE SEQUENCE [LARGE SCALE GENOMIC DNA]</scope>
    <source>
        <strain evidence="1 2">CSC1</strain>
    </source>
</reference>
<dbReference type="Proteomes" id="UP000268623">
    <property type="component" value="Unassembled WGS sequence"/>
</dbReference>
<proteinExistence type="predicted"/>
<evidence type="ECO:0000313" key="2">
    <source>
        <dbReference type="Proteomes" id="UP000268623"/>
    </source>
</evidence>
<accession>A0A3M9XRL7</accession>
<comment type="caution">
    <text evidence="1">The sequence shown here is derived from an EMBL/GenBank/DDBJ whole genome shotgun (WGS) entry which is preliminary data.</text>
</comment>
<dbReference type="InterPro" id="IPR025562">
    <property type="entry name" value="Tae4"/>
</dbReference>
<name>A0A3M9XRL7_9HYPH</name>
<dbReference type="EMBL" id="QWDD01000001">
    <property type="protein sequence ID" value="RNJ50475.1"/>
    <property type="molecule type" value="Genomic_DNA"/>
</dbReference>
<dbReference type="Gene3D" id="3.90.1720.70">
    <property type="match status" value="1"/>
</dbReference>
<protein>
    <recommendedName>
        <fullName evidence="3">Type VI secretion system (T6SS), amidase effector protein 4</fullName>
    </recommendedName>
</protein>
<sequence>MKLPAFEKLVPNYPVGHDAENVKKDIGGNVDADWITNTCVIRISKAFNYAGHKRWQIPNASDDGLSTVSGKDRLQYAFRVQEFIDFLRDTYGSPQVIKSGNAISREPFRGFTGIIAWRVNGWTDATGHFTLWDGQRGLYEGDHTYFDFPTKRPDGGGPWLTRADSH</sequence>